<dbReference type="Pfam" id="PF04515">
    <property type="entry name" value="Choline_transpo"/>
    <property type="match status" value="1"/>
</dbReference>
<comment type="function">
    <text evidence="6">Probably involved in transport through the plasma membrane.</text>
</comment>
<feature type="transmembrane region" description="Helical" evidence="6">
    <location>
        <begin position="466"/>
        <end position="487"/>
    </location>
</feature>
<evidence type="ECO:0000313" key="8">
    <source>
        <dbReference type="EMBL" id="OCB84206.1"/>
    </source>
</evidence>
<keyword evidence="5 6" id="KW-0472">Membrane</keyword>
<feature type="transmembrane region" description="Helical" evidence="6">
    <location>
        <begin position="198"/>
        <end position="221"/>
    </location>
</feature>
<dbReference type="GO" id="GO:0005886">
    <property type="term" value="C:plasma membrane"/>
    <property type="evidence" value="ECO:0007669"/>
    <property type="project" value="UniProtKB-SubCell"/>
</dbReference>
<evidence type="ECO:0000256" key="4">
    <source>
        <dbReference type="ARBA" id="ARBA00022989"/>
    </source>
</evidence>
<keyword evidence="9" id="KW-1185">Reference proteome</keyword>
<dbReference type="OrthoDB" id="420519at2759"/>
<evidence type="ECO:0000256" key="1">
    <source>
        <dbReference type="ARBA" id="ARBA00004141"/>
    </source>
</evidence>
<name>A0A9Q5HQM6_SANBA</name>
<feature type="region of interest" description="Disordered" evidence="7">
    <location>
        <begin position="14"/>
        <end position="142"/>
    </location>
</feature>
<proteinExistence type="inferred from homology"/>
<feature type="transmembrane region" description="Helical" evidence="6">
    <location>
        <begin position="400"/>
        <end position="419"/>
    </location>
</feature>
<comment type="similarity">
    <text evidence="2 6">Belongs to the CTL (choline transporter-like) family.</text>
</comment>
<evidence type="ECO:0000256" key="7">
    <source>
        <dbReference type="SAM" id="MobiDB-lite"/>
    </source>
</evidence>
<feature type="compositionally biased region" description="Low complexity" evidence="7">
    <location>
        <begin position="124"/>
        <end position="139"/>
    </location>
</feature>
<feature type="compositionally biased region" description="Basic and acidic residues" evidence="7">
    <location>
        <begin position="703"/>
        <end position="719"/>
    </location>
</feature>
<feature type="region of interest" description="Disordered" evidence="7">
    <location>
        <begin position="642"/>
        <end position="729"/>
    </location>
</feature>
<accession>A0A9Q5HQM6</accession>
<feature type="transmembrane region" description="Helical" evidence="6">
    <location>
        <begin position="307"/>
        <end position="324"/>
    </location>
</feature>
<dbReference type="PANTHER" id="PTHR12385:SF88">
    <property type="entry name" value="CHOLINE TRANSPORTER-LIKE PROTEIN CTL1"/>
    <property type="match status" value="1"/>
</dbReference>
<keyword evidence="3 6" id="KW-0812">Transmembrane</keyword>
<evidence type="ECO:0000256" key="2">
    <source>
        <dbReference type="ARBA" id="ARBA00007168"/>
    </source>
</evidence>
<dbReference type="EMBL" id="LNZH02000216">
    <property type="protein sequence ID" value="OCB84206.1"/>
    <property type="molecule type" value="Genomic_DNA"/>
</dbReference>
<feature type="transmembrane region" description="Helical" evidence="6">
    <location>
        <begin position="558"/>
        <end position="578"/>
    </location>
</feature>
<feature type="transmembrane region" description="Helical" evidence="6">
    <location>
        <begin position="269"/>
        <end position="295"/>
    </location>
</feature>
<dbReference type="Proteomes" id="UP000757232">
    <property type="component" value="Unassembled WGS sequence"/>
</dbReference>
<comment type="caution">
    <text evidence="8">The sequence shown here is derived from an EMBL/GenBank/DDBJ whole genome shotgun (WGS) entry which is preliminary data.</text>
</comment>
<feature type="transmembrane region" description="Helical" evidence="6">
    <location>
        <begin position="353"/>
        <end position="380"/>
    </location>
</feature>
<protein>
    <recommendedName>
        <fullName evidence="6">Protein PNS1</fullName>
    </recommendedName>
</protein>
<feature type="compositionally biased region" description="Polar residues" evidence="7">
    <location>
        <begin position="14"/>
        <end position="36"/>
    </location>
</feature>
<feature type="transmembrane region" description="Helical" evidence="6">
    <location>
        <begin position="241"/>
        <end position="262"/>
    </location>
</feature>
<gene>
    <name evidence="8" type="ORF">A7U60_g8882</name>
</gene>
<dbReference type="PANTHER" id="PTHR12385">
    <property type="entry name" value="CHOLINE TRANSPORTER-LIKE (SLC FAMILY 44)"/>
    <property type="match status" value="1"/>
</dbReference>
<sequence>MAASFTAYASQFLNRQQRPASALSTSQPLFYSFTTDDGSRVGDLSDTDLDDNDDPHLGRSSDYLSQQRDLPVDDDDPYLRLDDESSPLTRTARVPADNQHTGHTGREASSIPAQGWLSHQAPHSNRVSSSSQSDTSSESGVPPAEFLTQITRPDAPGYHENPLTESLLPRDGIARPVDVFSLPDPRAHSRGRVVHRDYHWMAVWLASVIACAIGSFIILFTTSSPKGSPIVNPYTTLLHTVPLLTILTFISAVVSYAHIMLLTIFVKPVLFATCVFIPATLFISAIWAFVGSFMWEEGTVPSWGETVGLRLFAIIPLILALLTSRRLLRLPEKIHSTSSILNLSTSMLLSNPYLLALSPLILVLALLGSIPLLTLSFRLLLIRYFPTSPDSTWEWHVKSWAEWSIAGTVAVWLWSWGVARGVLRTTCAAVIGSWYFSPPETDVRPLDTYRIHAALYRSTDTSLGSIALSALLLSGVRMITILVALLRRAPVPLLPLLKFPLNFLGNTASALSTLALVYTGLTGDAFFPSARRARALTIAAANGRLTYRRSGVDPTLSILIYTPLTLTLPFALCAYLFVAHTLNAPGYAPLAALLTGGVTALVGRFCASLVEDTADTLFMCYCIDRDIGNIHKQEVFDAFEWHPPARDHSRRQRGPSGTGHIPQSIPARPHSPSPSPITSSDEEIPLQQSERRSPRAPPAIVRSEIRSPQRKSEESRESEGSMILGLDFV</sequence>
<evidence type="ECO:0000256" key="6">
    <source>
        <dbReference type="RuleBase" id="RU368066"/>
    </source>
</evidence>
<dbReference type="InterPro" id="IPR007603">
    <property type="entry name" value="Choline_transptr-like"/>
</dbReference>
<comment type="subcellular location">
    <subcellularLocation>
        <location evidence="6">Cell membrane</location>
        <topology evidence="6">Multi-pass membrane protein</topology>
    </subcellularLocation>
    <subcellularLocation>
        <location evidence="1">Membrane</location>
        <topology evidence="1">Multi-pass membrane protein</topology>
    </subcellularLocation>
</comment>
<evidence type="ECO:0000256" key="5">
    <source>
        <dbReference type="ARBA" id="ARBA00023136"/>
    </source>
</evidence>
<reference evidence="8" key="1">
    <citation type="submission" date="2016-06" db="EMBL/GenBank/DDBJ databases">
        <title>Draft Genome sequence of the fungus Inonotus baumii.</title>
        <authorList>
            <person name="Zhu H."/>
            <person name="Lin W."/>
        </authorList>
    </citation>
    <scope>NUCLEOTIDE SEQUENCE</scope>
    <source>
        <strain evidence="8">821</strain>
    </source>
</reference>
<dbReference type="AlphaFoldDB" id="A0A9Q5HQM6"/>
<feature type="transmembrane region" description="Helical" evidence="6">
    <location>
        <begin position="507"/>
        <end position="527"/>
    </location>
</feature>
<keyword evidence="4 6" id="KW-1133">Transmembrane helix</keyword>
<evidence type="ECO:0000256" key="3">
    <source>
        <dbReference type="ARBA" id="ARBA00022692"/>
    </source>
</evidence>
<evidence type="ECO:0000313" key="9">
    <source>
        <dbReference type="Proteomes" id="UP000757232"/>
    </source>
</evidence>
<feature type="transmembrane region" description="Helical" evidence="6">
    <location>
        <begin position="590"/>
        <end position="610"/>
    </location>
</feature>
<organism evidence="8 9">
    <name type="scientific">Sanghuangporus baumii</name>
    <name type="common">Phellinus baumii</name>
    <dbReference type="NCBI Taxonomy" id="108892"/>
    <lineage>
        <taxon>Eukaryota</taxon>
        <taxon>Fungi</taxon>
        <taxon>Dikarya</taxon>
        <taxon>Basidiomycota</taxon>
        <taxon>Agaricomycotina</taxon>
        <taxon>Agaricomycetes</taxon>
        <taxon>Hymenochaetales</taxon>
        <taxon>Hymenochaetaceae</taxon>
        <taxon>Sanghuangporus</taxon>
    </lineage>
</organism>
<dbReference type="GO" id="GO:0022857">
    <property type="term" value="F:transmembrane transporter activity"/>
    <property type="evidence" value="ECO:0007669"/>
    <property type="project" value="UniProtKB-UniRule"/>
</dbReference>